<evidence type="ECO:0000256" key="7">
    <source>
        <dbReference type="ARBA" id="ARBA00022840"/>
    </source>
</evidence>
<comment type="function">
    <text evidence="12">Part of the Sec protein translocase complex. Interacts with the SecYEG preprotein conducting channel. Has a central role in coupling the hydrolysis of ATP to the transfer of proteins into and across the cell membrane, serving as an ATP-driven molecular motor driving the stepwise translocation of polypeptide chains across the membrane.</text>
</comment>
<name>A0A2H0X6R5_UNCKA</name>
<dbReference type="InterPro" id="IPR020937">
    <property type="entry name" value="SecA_CS"/>
</dbReference>
<feature type="binding site" evidence="12">
    <location>
        <position position="543"/>
    </location>
    <ligand>
        <name>ATP</name>
        <dbReference type="ChEBI" id="CHEBI:30616"/>
    </ligand>
</feature>
<gene>
    <name evidence="12" type="primary">secA</name>
    <name evidence="17" type="ORF">COT52_02865</name>
</gene>
<evidence type="ECO:0000313" key="17">
    <source>
        <dbReference type="EMBL" id="PIS20606.1"/>
    </source>
</evidence>
<reference evidence="18" key="1">
    <citation type="submission" date="2017-09" db="EMBL/GenBank/DDBJ databases">
        <title>Depth-based differentiation of microbial function through sediment-hosted aquifers and enrichment of novel symbionts in the deep terrestrial subsurface.</title>
        <authorList>
            <person name="Probst A.J."/>
            <person name="Ladd B."/>
            <person name="Jarett J.K."/>
            <person name="Geller-Mcgrath D.E."/>
            <person name="Sieber C.M.K."/>
            <person name="Emerson J.B."/>
            <person name="Anantharaman K."/>
            <person name="Thomas B.C."/>
            <person name="Malmstrom R."/>
            <person name="Stieglmeier M."/>
            <person name="Klingl A."/>
            <person name="Woyke T."/>
            <person name="Ryan C.M."/>
            <person name="Banfield J.F."/>
        </authorList>
    </citation>
    <scope>NUCLEOTIDE SEQUENCE [LARGE SCALE GENOMIC DNA]</scope>
</reference>
<proteinExistence type="inferred from homology"/>
<dbReference type="PANTHER" id="PTHR30612">
    <property type="entry name" value="SECA INNER MEMBRANE COMPONENT OF SEC PROTEIN SECRETION SYSTEM"/>
    <property type="match status" value="1"/>
</dbReference>
<keyword evidence="6 12" id="KW-0547">Nucleotide-binding</keyword>
<evidence type="ECO:0000256" key="2">
    <source>
        <dbReference type="ARBA" id="ARBA00007650"/>
    </source>
</evidence>
<accession>A0A2H0X6R5</accession>
<comment type="subunit">
    <text evidence="12">Monomer and homodimer. Part of the essential Sec protein translocation apparatus which comprises SecA, SecYEG and auxiliary proteins SecDF. Other proteins may also be involved.</text>
</comment>
<dbReference type="InterPro" id="IPR027417">
    <property type="entry name" value="P-loop_NTPase"/>
</dbReference>
<evidence type="ECO:0000259" key="14">
    <source>
        <dbReference type="PROSITE" id="PS51192"/>
    </source>
</evidence>
<evidence type="ECO:0000256" key="6">
    <source>
        <dbReference type="ARBA" id="ARBA00022741"/>
    </source>
</evidence>
<evidence type="ECO:0000256" key="9">
    <source>
        <dbReference type="ARBA" id="ARBA00022967"/>
    </source>
</evidence>
<evidence type="ECO:0000256" key="3">
    <source>
        <dbReference type="ARBA" id="ARBA00022448"/>
    </source>
</evidence>
<keyword evidence="10 12" id="KW-0811">Translocation</keyword>
<dbReference type="InterPro" id="IPR011116">
    <property type="entry name" value="SecA_Wing/Scaffold"/>
</dbReference>
<dbReference type="CDD" id="cd17928">
    <property type="entry name" value="DEXDc_SecA"/>
    <property type="match status" value="1"/>
</dbReference>
<dbReference type="GO" id="GO:0005829">
    <property type="term" value="C:cytosol"/>
    <property type="evidence" value="ECO:0007669"/>
    <property type="project" value="TreeGrafter"/>
</dbReference>
<dbReference type="InterPro" id="IPR036670">
    <property type="entry name" value="SecA_X-link_sf"/>
</dbReference>
<dbReference type="FunFam" id="3.40.50.300:FF:000429">
    <property type="entry name" value="Preprotein translocase subunit SecA"/>
    <property type="match status" value="1"/>
</dbReference>
<dbReference type="GO" id="GO:0017038">
    <property type="term" value="P:protein import"/>
    <property type="evidence" value="ECO:0007669"/>
    <property type="project" value="InterPro"/>
</dbReference>
<evidence type="ECO:0000256" key="5">
    <source>
        <dbReference type="ARBA" id="ARBA00022490"/>
    </source>
</evidence>
<evidence type="ECO:0000313" key="18">
    <source>
        <dbReference type="Proteomes" id="UP000231414"/>
    </source>
</evidence>
<dbReference type="PRINTS" id="PR00906">
    <property type="entry name" value="SECA"/>
</dbReference>
<dbReference type="Pfam" id="PF21090">
    <property type="entry name" value="P-loop_SecA"/>
    <property type="match status" value="2"/>
</dbReference>
<evidence type="ECO:0000256" key="4">
    <source>
        <dbReference type="ARBA" id="ARBA00022475"/>
    </source>
</evidence>
<organism evidence="17 18">
    <name type="scientific">candidate division WWE3 bacterium CG08_land_8_20_14_0_20_43_13</name>
    <dbReference type="NCBI Taxonomy" id="1975087"/>
    <lineage>
        <taxon>Bacteria</taxon>
        <taxon>Katanobacteria</taxon>
    </lineage>
</organism>
<dbReference type="SMART" id="SM00957">
    <property type="entry name" value="SecA_DEAD"/>
    <property type="match status" value="1"/>
</dbReference>
<comment type="catalytic activity">
    <reaction evidence="12">
        <text>ATP + H2O + cellular proteinSide 1 = ADP + phosphate + cellular proteinSide 2.</text>
        <dbReference type="EC" id="7.4.2.8"/>
    </reaction>
</comment>
<dbReference type="PROSITE" id="PS01312">
    <property type="entry name" value="SECA"/>
    <property type="match status" value="1"/>
</dbReference>
<evidence type="ECO:0000256" key="1">
    <source>
        <dbReference type="ARBA" id="ARBA00004170"/>
    </source>
</evidence>
<dbReference type="GO" id="GO:0005886">
    <property type="term" value="C:plasma membrane"/>
    <property type="evidence" value="ECO:0007669"/>
    <property type="project" value="UniProtKB-SubCell"/>
</dbReference>
<protein>
    <recommendedName>
        <fullName evidence="12">Protein translocase subunit SecA</fullName>
        <ecNumber evidence="12">7.4.2.8</ecNumber>
    </recommendedName>
</protein>
<dbReference type="GO" id="GO:0065002">
    <property type="term" value="P:intracellular protein transmembrane transport"/>
    <property type="evidence" value="ECO:0007669"/>
    <property type="project" value="UniProtKB-UniRule"/>
</dbReference>
<evidence type="ECO:0000256" key="8">
    <source>
        <dbReference type="ARBA" id="ARBA00022927"/>
    </source>
</evidence>
<evidence type="ECO:0000259" key="16">
    <source>
        <dbReference type="PROSITE" id="PS51196"/>
    </source>
</evidence>
<dbReference type="HAMAP" id="MF_01382">
    <property type="entry name" value="SecA"/>
    <property type="match status" value="1"/>
</dbReference>
<feature type="domain" description="Helicase ATP-binding" evidence="14">
    <location>
        <begin position="93"/>
        <end position="291"/>
    </location>
</feature>
<feature type="domain" description="SecA family profile" evidence="16">
    <location>
        <begin position="1"/>
        <end position="621"/>
    </location>
</feature>
<keyword evidence="4 12" id="KW-1003">Cell membrane</keyword>
<dbReference type="GO" id="GO:0005524">
    <property type="term" value="F:ATP binding"/>
    <property type="evidence" value="ECO:0007669"/>
    <property type="project" value="UniProtKB-UniRule"/>
</dbReference>
<feature type="binding site" evidence="12">
    <location>
        <begin position="109"/>
        <end position="113"/>
    </location>
    <ligand>
        <name>ATP</name>
        <dbReference type="ChEBI" id="CHEBI:30616"/>
    </ligand>
</feature>
<evidence type="ECO:0000256" key="10">
    <source>
        <dbReference type="ARBA" id="ARBA00023010"/>
    </source>
</evidence>
<dbReference type="PROSITE" id="PS51196">
    <property type="entry name" value="SECA_MOTOR_DEAD"/>
    <property type="match status" value="1"/>
</dbReference>
<dbReference type="Pfam" id="PF07516">
    <property type="entry name" value="SecA_SW"/>
    <property type="match status" value="2"/>
</dbReference>
<keyword evidence="7 12" id="KW-0067">ATP-binding</keyword>
<comment type="similarity">
    <text evidence="2 12">Belongs to the SecA family.</text>
</comment>
<dbReference type="SUPFAM" id="SSF52540">
    <property type="entry name" value="P-loop containing nucleoside triphosphate hydrolases"/>
    <property type="match status" value="2"/>
</dbReference>
<dbReference type="InterPro" id="IPR000185">
    <property type="entry name" value="SecA"/>
</dbReference>
<dbReference type="PANTHER" id="PTHR30612:SF0">
    <property type="entry name" value="CHLOROPLAST PROTEIN-TRANSPORTING ATPASE"/>
    <property type="match status" value="1"/>
</dbReference>
<keyword evidence="9 12" id="KW-1278">Translocase</keyword>
<keyword evidence="8 12" id="KW-0653">Protein transport</keyword>
<dbReference type="Gene3D" id="3.40.50.300">
    <property type="entry name" value="P-loop containing nucleotide triphosphate hydrolases"/>
    <property type="match status" value="3"/>
</dbReference>
<dbReference type="AlphaFoldDB" id="A0A2H0X6R5"/>
<dbReference type="InterPro" id="IPR001650">
    <property type="entry name" value="Helicase_C-like"/>
</dbReference>
<keyword evidence="11 12" id="KW-0472">Membrane</keyword>
<feature type="binding site" evidence="12">
    <location>
        <position position="91"/>
    </location>
    <ligand>
        <name>ATP</name>
        <dbReference type="ChEBI" id="CHEBI:30616"/>
    </ligand>
</feature>
<evidence type="ECO:0000259" key="15">
    <source>
        <dbReference type="PROSITE" id="PS51194"/>
    </source>
</evidence>
<comment type="caution">
    <text evidence="17">The sequence shown here is derived from an EMBL/GenBank/DDBJ whole genome shotgun (WGS) entry which is preliminary data.</text>
</comment>
<dbReference type="EMBL" id="PEYW01000041">
    <property type="protein sequence ID" value="PIS20606.1"/>
    <property type="molecule type" value="Genomic_DNA"/>
</dbReference>
<feature type="region of interest" description="Disordered" evidence="13">
    <location>
        <begin position="812"/>
        <end position="856"/>
    </location>
</feature>
<dbReference type="InterPro" id="IPR044722">
    <property type="entry name" value="SecA_SF2_C"/>
</dbReference>
<feature type="compositionally biased region" description="Polar residues" evidence="13">
    <location>
        <begin position="812"/>
        <end position="822"/>
    </location>
</feature>
<dbReference type="GO" id="GO:0006605">
    <property type="term" value="P:protein targeting"/>
    <property type="evidence" value="ECO:0007669"/>
    <property type="project" value="UniProtKB-UniRule"/>
</dbReference>
<dbReference type="Proteomes" id="UP000231414">
    <property type="component" value="Unassembled WGS sequence"/>
</dbReference>
<dbReference type="InterPro" id="IPR011115">
    <property type="entry name" value="SecA_DEAD"/>
</dbReference>
<dbReference type="EC" id="7.4.2.8" evidence="12"/>
<dbReference type="SUPFAM" id="SSF81886">
    <property type="entry name" value="Helical scaffold and wing domains of SecA"/>
    <property type="match status" value="1"/>
</dbReference>
<dbReference type="SMART" id="SM00958">
    <property type="entry name" value="SecA_PP_bind"/>
    <property type="match status" value="1"/>
</dbReference>
<feature type="domain" description="Helicase C-terminal" evidence="15">
    <location>
        <begin position="465"/>
        <end position="626"/>
    </location>
</feature>
<keyword evidence="5 12" id="KW-0963">Cytoplasm</keyword>
<dbReference type="GO" id="GO:0008564">
    <property type="term" value="F:protein-exporting ATPase activity"/>
    <property type="evidence" value="ECO:0007669"/>
    <property type="project" value="UniProtKB-EC"/>
</dbReference>
<dbReference type="Pfam" id="PF01043">
    <property type="entry name" value="SecA_PP_bind"/>
    <property type="match status" value="1"/>
</dbReference>
<dbReference type="InterPro" id="IPR014018">
    <property type="entry name" value="SecA_motor_DEAD"/>
</dbReference>
<comment type="subcellular location">
    <subcellularLocation>
        <location evidence="12">Cell membrane</location>
        <topology evidence="12">Peripheral membrane protein</topology>
        <orientation evidence="12">Cytoplasmic side</orientation>
    </subcellularLocation>
    <subcellularLocation>
        <location evidence="12">Cytoplasm</location>
    </subcellularLocation>
    <subcellularLocation>
        <location evidence="1">Membrane</location>
        <topology evidence="1">Peripheral membrane protein</topology>
    </subcellularLocation>
    <text evidence="12">Distribution is 50-50.</text>
</comment>
<evidence type="ECO:0000256" key="12">
    <source>
        <dbReference type="HAMAP-Rule" id="MF_01382"/>
    </source>
</evidence>
<dbReference type="Pfam" id="PF07517">
    <property type="entry name" value="SecA_DEAD"/>
    <property type="match status" value="1"/>
</dbReference>
<dbReference type="Gene3D" id="3.90.1440.10">
    <property type="entry name" value="SecA, preprotein cross-linking domain"/>
    <property type="match status" value="1"/>
</dbReference>
<dbReference type="SUPFAM" id="SSF81767">
    <property type="entry name" value="Pre-protein crosslinking domain of SecA"/>
    <property type="match status" value="1"/>
</dbReference>
<dbReference type="Gene3D" id="3.10.450.50">
    <property type="match status" value="1"/>
</dbReference>
<dbReference type="GO" id="GO:0031522">
    <property type="term" value="C:cell envelope Sec protein transport complex"/>
    <property type="evidence" value="ECO:0007669"/>
    <property type="project" value="TreeGrafter"/>
</dbReference>
<dbReference type="InterPro" id="IPR014001">
    <property type="entry name" value="Helicase_ATP-bd"/>
</dbReference>
<dbReference type="PROSITE" id="PS51192">
    <property type="entry name" value="HELICASE_ATP_BIND_1"/>
    <property type="match status" value="1"/>
</dbReference>
<dbReference type="Gene3D" id="1.10.3060.10">
    <property type="entry name" value="Helical scaffold and wing domains of SecA"/>
    <property type="match status" value="2"/>
</dbReference>
<dbReference type="GO" id="GO:0043952">
    <property type="term" value="P:protein transport by the Sec complex"/>
    <property type="evidence" value="ECO:0007669"/>
    <property type="project" value="TreeGrafter"/>
</dbReference>
<dbReference type="InterPro" id="IPR036266">
    <property type="entry name" value="SecA_Wing/Scaffold_sf"/>
</dbReference>
<evidence type="ECO:0000256" key="11">
    <source>
        <dbReference type="ARBA" id="ARBA00023136"/>
    </source>
</evidence>
<sequence>MSLLYDLFDSNKRQLQELKKIAVNIGRLEAETASLSDEQLKQKMEEYQTRARSFSSWDEQRLYLDSILESVFAIVREVSKRQLGLRHRDVQLMAGFVLHRGQIAEQKTGEGKTLTATLPLSLNALSGRGCHLVTVNDYLARRDAEWNGAIFSALGLSVGVLNQDKSYLYSPQLAEKFRKNEQSDQTPEELRLGQGQLLVEVNRLQAYQADILYGTNNHFGFDYLRDNMALSLEQVCQTNGLGQLGDHHFAIVDEVDSILIDEARTPLIISAPGEQATEDYYTAARAVEQLANSTDYEIDEKRKTATLTDIGVRKVERLLGTDNLYEKDFQMVKKIENALRVRGNDPKKDLYVKNREYIVKDGEVIIVDEFTGRLMPGRRFAEGLHQAIEAKEAVPVKEETKTLATISLQNYFRLYRKLAGMSATCATEGEEFSKIYKLEVVVIPTAEPMIRKDHPDVVYKTESAKFRAIVNEIEDCYQHGQPVLVGTTSIQKNELLGSLLKRRRIPFQLLNAKHHEKEAQIISQAGQKGAITVATNMAGRGVDIKLSPGVKELGGLHVIGTERHEARRIDNQLRGRSGRWGDPGSSRFFVSLQDDLMRIFGGDQVSKLMSLLKMDESIPLEHPMVSRSLESAQKKVESHNFDIRKHLLEFDDVMNKQRQIMYQLRWKFLDPQAVYELGCFKDWFLSKITPYASDFLPVWEKKEKLLGKELWENIVRQISLSVINVFWMDHIDTMDDLRQGIGLESYAQKDPLVEYKRQGHELFEQLLDQIITNIADRLTKLTIASSSSPPPIANQPVIGRLAASHKLASGLISQPSTPSAPVTAQHIGRNDPCPCGATRPDGSPIKYKHCHGKKVS</sequence>
<dbReference type="InterPro" id="IPR011130">
    <property type="entry name" value="SecA_preprotein_X-link_dom"/>
</dbReference>
<dbReference type="PROSITE" id="PS51194">
    <property type="entry name" value="HELICASE_CTER"/>
    <property type="match status" value="1"/>
</dbReference>
<evidence type="ECO:0000256" key="13">
    <source>
        <dbReference type="SAM" id="MobiDB-lite"/>
    </source>
</evidence>
<feature type="compositionally biased region" description="Basic residues" evidence="13">
    <location>
        <begin position="846"/>
        <end position="856"/>
    </location>
</feature>
<keyword evidence="3 12" id="KW-0813">Transport</keyword>
<dbReference type="CDD" id="cd18803">
    <property type="entry name" value="SF2_C_secA"/>
    <property type="match status" value="1"/>
</dbReference>